<dbReference type="STRING" id="685588.A0A067SEI0"/>
<gene>
    <name evidence="12" type="ORF">GALMADRAFT_256153</name>
</gene>
<dbReference type="PANTHER" id="PTHR10707">
    <property type="entry name" value="CYTOCHROME C OXIDASE SUBUNIT IV"/>
    <property type="match status" value="1"/>
</dbReference>
<sequence>MHALRLARSVPTAAALRAAATPAQRRCLATATANHVEVASSSSSSGNAGTATSTSSTRVAPIPLSNIEAQWAKMSADEKVSVHEQLEVVQQKDWKELSLDEKKAAYYVAFGPHGPRTPSSQPGDTFKIAAATTLLVGAAGVLFYTLHHFAAPPPKTLTKEWQEASNERALEMKINPITGISSEGYKGKGFVQE</sequence>
<comment type="pathway">
    <text evidence="2">Energy metabolism; oxidative phosphorylation.</text>
</comment>
<keyword evidence="6" id="KW-0809">Transit peptide</keyword>
<evidence type="ECO:0000256" key="8">
    <source>
        <dbReference type="ARBA" id="ARBA00023002"/>
    </source>
</evidence>
<evidence type="ECO:0000256" key="11">
    <source>
        <dbReference type="SAM" id="MobiDB-lite"/>
    </source>
</evidence>
<keyword evidence="8" id="KW-0560">Oxidoreductase</keyword>
<evidence type="ECO:0000256" key="1">
    <source>
        <dbReference type="ARBA" id="ARBA00004434"/>
    </source>
</evidence>
<keyword evidence="10" id="KW-0472">Membrane</keyword>
<feature type="compositionally biased region" description="Low complexity" evidence="11">
    <location>
        <begin position="39"/>
        <end position="57"/>
    </location>
</feature>
<dbReference type="Proteomes" id="UP000027222">
    <property type="component" value="Unassembled WGS sequence"/>
</dbReference>
<dbReference type="PANTHER" id="PTHR10707:SF10">
    <property type="entry name" value="CYTOCHROME C OXIDASE SUBUNIT 4"/>
    <property type="match status" value="1"/>
</dbReference>
<accession>A0A067SEI0</accession>
<organism evidence="12 13">
    <name type="scientific">Galerina marginata (strain CBS 339.88)</name>
    <dbReference type="NCBI Taxonomy" id="685588"/>
    <lineage>
        <taxon>Eukaryota</taxon>
        <taxon>Fungi</taxon>
        <taxon>Dikarya</taxon>
        <taxon>Basidiomycota</taxon>
        <taxon>Agaricomycotina</taxon>
        <taxon>Agaricomycetes</taxon>
        <taxon>Agaricomycetidae</taxon>
        <taxon>Agaricales</taxon>
        <taxon>Agaricineae</taxon>
        <taxon>Strophariaceae</taxon>
        <taxon>Galerina</taxon>
    </lineage>
</organism>
<proteinExistence type="inferred from homology"/>
<dbReference type="SUPFAM" id="SSF81406">
    <property type="entry name" value="Mitochondrial cytochrome c oxidase subunit IV"/>
    <property type="match status" value="1"/>
</dbReference>
<keyword evidence="4" id="KW-0812">Transmembrane</keyword>
<dbReference type="FunFam" id="1.10.442.10:FF:000002">
    <property type="entry name" value="Cytochrome c oxidase subunit V"/>
    <property type="match status" value="1"/>
</dbReference>
<protein>
    <recommendedName>
        <fullName evidence="14">Cytochrome c oxidase subunit IV</fullName>
    </recommendedName>
</protein>
<evidence type="ECO:0000256" key="10">
    <source>
        <dbReference type="ARBA" id="ARBA00023136"/>
    </source>
</evidence>
<dbReference type="HOGENOM" id="CLU_070101_3_0_1"/>
<keyword evidence="9" id="KW-0496">Mitochondrion</keyword>
<reference evidence="13" key="1">
    <citation type="journal article" date="2014" name="Proc. Natl. Acad. Sci. U.S.A.">
        <title>Extensive sampling of basidiomycete genomes demonstrates inadequacy of the white-rot/brown-rot paradigm for wood decay fungi.</title>
        <authorList>
            <person name="Riley R."/>
            <person name="Salamov A.A."/>
            <person name="Brown D.W."/>
            <person name="Nagy L.G."/>
            <person name="Floudas D."/>
            <person name="Held B.W."/>
            <person name="Levasseur A."/>
            <person name="Lombard V."/>
            <person name="Morin E."/>
            <person name="Otillar R."/>
            <person name="Lindquist E.A."/>
            <person name="Sun H."/>
            <person name="LaButti K.M."/>
            <person name="Schmutz J."/>
            <person name="Jabbour D."/>
            <person name="Luo H."/>
            <person name="Baker S.E."/>
            <person name="Pisabarro A.G."/>
            <person name="Walton J.D."/>
            <person name="Blanchette R.A."/>
            <person name="Henrissat B."/>
            <person name="Martin F."/>
            <person name="Cullen D."/>
            <person name="Hibbett D.S."/>
            <person name="Grigoriev I.V."/>
        </authorList>
    </citation>
    <scope>NUCLEOTIDE SEQUENCE [LARGE SCALE GENOMIC DNA]</scope>
    <source>
        <strain evidence="13">CBS 339.88</strain>
    </source>
</reference>
<evidence type="ECO:0000256" key="4">
    <source>
        <dbReference type="ARBA" id="ARBA00022692"/>
    </source>
</evidence>
<evidence type="ECO:0000313" key="13">
    <source>
        <dbReference type="Proteomes" id="UP000027222"/>
    </source>
</evidence>
<evidence type="ECO:0000256" key="6">
    <source>
        <dbReference type="ARBA" id="ARBA00022946"/>
    </source>
</evidence>
<dbReference type="CDD" id="cd00922">
    <property type="entry name" value="Cyt_c_Oxidase_IV"/>
    <property type="match status" value="1"/>
</dbReference>
<dbReference type="GO" id="GO:0006123">
    <property type="term" value="P:mitochondrial electron transport, cytochrome c to oxygen"/>
    <property type="evidence" value="ECO:0007669"/>
    <property type="project" value="InterPro"/>
</dbReference>
<evidence type="ECO:0000256" key="3">
    <source>
        <dbReference type="ARBA" id="ARBA00008135"/>
    </source>
</evidence>
<keyword evidence="13" id="KW-1185">Reference proteome</keyword>
<feature type="region of interest" description="Disordered" evidence="11">
    <location>
        <begin position="38"/>
        <end position="57"/>
    </location>
</feature>
<dbReference type="EMBL" id="KL142403">
    <property type="protein sequence ID" value="KDR69311.1"/>
    <property type="molecule type" value="Genomic_DNA"/>
</dbReference>
<evidence type="ECO:0000256" key="9">
    <source>
        <dbReference type="ARBA" id="ARBA00023128"/>
    </source>
</evidence>
<dbReference type="AlphaFoldDB" id="A0A067SEI0"/>
<keyword evidence="7" id="KW-1133">Transmembrane helix</keyword>
<dbReference type="GO" id="GO:0005743">
    <property type="term" value="C:mitochondrial inner membrane"/>
    <property type="evidence" value="ECO:0007669"/>
    <property type="project" value="UniProtKB-SubCell"/>
</dbReference>
<dbReference type="Pfam" id="PF02936">
    <property type="entry name" value="COX4"/>
    <property type="match status" value="1"/>
</dbReference>
<evidence type="ECO:0000256" key="2">
    <source>
        <dbReference type="ARBA" id="ARBA00004673"/>
    </source>
</evidence>
<dbReference type="InterPro" id="IPR036639">
    <property type="entry name" value="Cyt_c_oxidase_su4_sf"/>
</dbReference>
<comment type="similarity">
    <text evidence="3">Belongs to the cytochrome c oxidase IV family.</text>
</comment>
<dbReference type="Gene3D" id="1.10.442.10">
    <property type="entry name" value="Cytochrome c oxidase subunit IV"/>
    <property type="match status" value="1"/>
</dbReference>
<dbReference type="OrthoDB" id="186013at2759"/>
<dbReference type="GO" id="GO:0045277">
    <property type="term" value="C:respiratory chain complex IV"/>
    <property type="evidence" value="ECO:0007669"/>
    <property type="project" value="InterPro"/>
</dbReference>
<evidence type="ECO:0000256" key="7">
    <source>
        <dbReference type="ARBA" id="ARBA00022989"/>
    </source>
</evidence>
<name>A0A067SEI0_GALM3</name>
<comment type="subcellular location">
    <subcellularLocation>
        <location evidence="1">Mitochondrion inner membrane</location>
        <topology evidence="1">Single-pass membrane protein</topology>
    </subcellularLocation>
</comment>
<evidence type="ECO:0000313" key="12">
    <source>
        <dbReference type="EMBL" id="KDR69311.1"/>
    </source>
</evidence>
<dbReference type="GO" id="GO:0016491">
    <property type="term" value="F:oxidoreductase activity"/>
    <property type="evidence" value="ECO:0007669"/>
    <property type="project" value="UniProtKB-KW"/>
</dbReference>
<dbReference type="InterPro" id="IPR004203">
    <property type="entry name" value="Cyt_c_oxidase_su4_fam"/>
</dbReference>
<keyword evidence="5" id="KW-0999">Mitochondrion inner membrane</keyword>
<evidence type="ECO:0008006" key="14">
    <source>
        <dbReference type="Google" id="ProtNLM"/>
    </source>
</evidence>
<evidence type="ECO:0000256" key="5">
    <source>
        <dbReference type="ARBA" id="ARBA00022792"/>
    </source>
</evidence>